<dbReference type="EMBL" id="CP022118">
    <property type="protein sequence ID" value="ASG19273.1"/>
    <property type="molecule type" value="Genomic_DNA"/>
</dbReference>
<geneLocation type="plasmid" evidence="1">
    <name>unnamed1</name>
</geneLocation>
<organism evidence="1 2">
    <name type="scientific">Salmonella enterica subsp. enterica serovar Macclesfield str. S-1643</name>
    <dbReference type="NCBI Taxonomy" id="1242107"/>
    <lineage>
        <taxon>Bacteria</taxon>
        <taxon>Pseudomonadati</taxon>
        <taxon>Pseudomonadota</taxon>
        <taxon>Gammaproteobacteria</taxon>
        <taxon>Enterobacterales</taxon>
        <taxon>Enterobacteriaceae</taxon>
        <taxon>Salmonella</taxon>
    </lineage>
</organism>
<dbReference type="Proteomes" id="UP000197157">
    <property type="component" value="Plasmid unnamed1"/>
</dbReference>
<proteinExistence type="predicted"/>
<gene>
    <name evidence="1" type="ORF">LFZ25_26325</name>
</gene>
<name>A0A241PYD5_SALET</name>
<evidence type="ECO:0000313" key="1">
    <source>
        <dbReference type="EMBL" id="ASG19273.1"/>
    </source>
</evidence>
<protein>
    <submittedName>
        <fullName evidence="1">Uncharacterized protein</fullName>
    </submittedName>
</protein>
<keyword evidence="1" id="KW-0614">Plasmid</keyword>
<accession>A0A241PYD5</accession>
<dbReference type="AlphaFoldDB" id="A0A241PYD5"/>
<reference evidence="1 2" key="1">
    <citation type="submission" date="2017-06" db="EMBL/GenBank/DDBJ databases">
        <title>Salmonella reference genomes for public health.</title>
        <authorList>
            <person name="Robertson J."/>
            <person name="Yoshida C."/>
            <person name="Gurnik S."/>
            <person name="Nash J."/>
        </authorList>
    </citation>
    <scope>NUCLEOTIDE SEQUENCE [LARGE SCALE GENOMIC DNA]</scope>
    <source>
        <strain evidence="1 2">S-1643</strain>
        <plasmid evidence="2">Plasmid unnamed1</plasmid>
    </source>
</reference>
<sequence>MVTVSSRNYRRAVSGRSDFLAYHNFPEVYHGGEISKAAFSGVQHSVIRDMIKYNIWGVASTGKRQ</sequence>
<evidence type="ECO:0000313" key="2">
    <source>
        <dbReference type="Proteomes" id="UP000197157"/>
    </source>
</evidence>